<dbReference type="PATRIC" id="fig|1208919.3.peg.155"/>
<dbReference type="OrthoDB" id="9807797at2"/>
<dbReference type="SUPFAM" id="SSF50891">
    <property type="entry name" value="Cyclophilin-like"/>
    <property type="match status" value="1"/>
</dbReference>
<dbReference type="CDD" id="cd01920">
    <property type="entry name" value="cyclophilin_EcCYP_like"/>
    <property type="match status" value="1"/>
</dbReference>
<comment type="similarity">
    <text evidence="2 5">Belongs to the cyclophilin-type PPIase family.</text>
</comment>
<dbReference type="STRING" id="1208919.CDSE_0391"/>
<dbReference type="PROSITE" id="PS50072">
    <property type="entry name" value="CSA_PPIASE_2"/>
    <property type="match status" value="1"/>
</dbReference>
<dbReference type="Gene3D" id="2.40.100.10">
    <property type="entry name" value="Cyclophilin-like"/>
    <property type="match status" value="1"/>
</dbReference>
<dbReference type="PROSITE" id="PS00170">
    <property type="entry name" value="CSA_PPIASE_1"/>
    <property type="match status" value="1"/>
</dbReference>
<proteinExistence type="inferred from homology"/>
<dbReference type="InterPro" id="IPR029000">
    <property type="entry name" value="Cyclophilin-like_dom_sf"/>
</dbReference>
<dbReference type="PANTHER" id="PTHR43246">
    <property type="entry name" value="PEPTIDYL-PROLYL CIS-TRANS ISOMERASE CYP38, CHLOROPLASTIC"/>
    <property type="match status" value="1"/>
</dbReference>
<dbReference type="GO" id="GO:0003755">
    <property type="term" value="F:peptidyl-prolyl cis-trans isomerase activity"/>
    <property type="evidence" value="ECO:0007669"/>
    <property type="project" value="UniProtKB-UniRule"/>
</dbReference>
<keyword evidence="8" id="KW-1185">Reference proteome</keyword>
<sequence length="167" mass="18456">MYKANIKTTLGDITISLNDEKAPISVKNFLTYIKEDFYTDTLFHRVIDGFMIQGGGLTTGLKNKTSTIAPIENEANNGLKNNIYTIAMARTNDPHSATSQFFINVADNEFLNYSAPTLNGWGYAVFGEVISGKDTINKIKSARTNTIGFHQNVPVEDIVIQSVDIIE</sequence>
<dbReference type="InterPro" id="IPR020892">
    <property type="entry name" value="Cyclophilin-type_PPIase_CS"/>
</dbReference>
<evidence type="ECO:0000259" key="6">
    <source>
        <dbReference type="PROSITE" id="PS50072"/>
    </source>
</evidence>
<dbReference type="EMBL" id="CP003803">
    <property type="protein sequence ID" value="AGF46718.1"/>
    <property type="molecule type" value="Genomic_DNA"/>
</dbReference>
<reference evidence="7 8" key="1">
    <citation type="journal article" date="2013" name="Genome Biol. Evol.">
        <title>Genome evolution and phylogenomic analysis of candidatus kinetoplastibacterium, the betaproteobacterial endosymbionts of strigomonas and angomonas.</title>
        <authorList>
            <person name="Alves J.M."/>
            <person name="Serrano M.G."/>
            <person name="Maia da Silva F."/>
            <person name="Voegtly L.J."/>
            <person name="Matveyev A.V."/>
            <person name="Teixeira M.M."/>
            <person name="Camargo E.P."/>
            <person name="Buck G.A."/>
        </authorList>
    </citation>
    <scope>NUCLEOTIDE SEQUENCE [LARGE SCALE GENOMIC DNA]</scope>
    <source>
        <strain evidence="7 8">TCC079E</strain>
    </source>
</reference>
<dbReference type="InterPro" id="IPR002130">
    <property type="entry name" value="Cyclophilin-type_PPIase_dom"/>
</dbReference>
<dbReference type="EC" id="5.2.1.8" evidence="5"/>
<dbReference type="PIRSF" id="PIRSF001467">
    <property type="entry name" value="Peptidylpro_ismrse"/>
    <property type="match status" value="1"/>
</dbReference>
<dbReference type="InterPro" id="IPR044665">
    <property type="entry name" value="E_coli_cyclophilin_A-like"/>
</dbReference>
<evidence type="ECO:0000256" key="5">
    <source>
        <dbReference type="RuleBase" id="RU363019"/>
    </source>
</evidence>
<keyword evidence="4 5" id="KW-0413">Isomerase</keyword>
<gene>
    <name evidence="7" type="ORF">CDSE_0391</name>
</gene>
<feature type="domain" description="PPIase cyclophilin-type" evidence="6">
    <location>
        <begin position="8"/>
        <end position="165"/>
    </location>
</feature>
<evidence type="ECO:0000256" key="2">
    <source>
        <dbReference type="ARBA" id="ARBA00007365"/>
    </source>
</evidence>
<comment type="function">
    <text evidence="1 5">PPIases accelerate the folding of proteins. It catalyzes the cis-trans isomerization of proline imidic peptide bonds in oligopeptides.</text>
</comment>
<dbReference type="KEGG" id="kde:CDSE_0391"/>
<dbReference type="AlphaFoldDB" id="M1L1U1"/>
<protein>
    <recommendedName>
        <fullName evidence="5">Peptidyl-prolyl cis-trans isomerase</fullName>
        <shortName evidence="5">PPIase</shortName>
        <ecNumber evidence="5">5.2.1.8</ecNumber>
    </recommendedName>
</protein>
<evidence type="ECO:0000313" key="8">
    <source>
        <dbReference type="Proteomes" id="UP000011547"/>
    </source>
</evidence>
<dbReference type="GO" id="GO:0006457">
    <property type="term" value="P:protein folding"/>
    <property type="evidence" value="ECO:0007669"/>
    <property type="project" value="InterPro"/>
</dbReference>
<accession>M1L1U1</accession>
<evidence type="ECO:0000313" key="7">
    <source>
        <dbReference type="EMBL" id="AGF46718.1"/>
    </source>
</evidence>
<dbReference type="Proteomes" id="UP000011547">
    <property type="component" value="Chromosome"/>
</dbReference>
<evidence type="ECO:0000256" key="4">
    <source>
        <dbReference type="ARBA" id="ARBA00023235"/>
    </source>
</evidence>
<dbReference type="eggNOG" id="COG0652">
    <property type="taxonomic scope" value="Bacteria"/>
</dbReference>
<comment type="catalytic activity">
    <reaction evidence="5">
        <text>[protein]-peptidylproline (omega=180) = [protein]-peptidylproline (omega=0)</text>
        <dbReference type="Rhea" id="RHEA:16237"/>
        <dbReference type="Rhea" id="RHEA-COMP:10747"/>
        <dbReference type="Rhea" id="RHEA-COMP:10748"/>
        <dbReference type="ChEBI" id="CHEBI:83833"/>
        <dbReference type="ChEBI" id="CHEBI:83834"/>
        <dbReference type="EC" id="5.2.1.8"/>
    </reaction>
</comment>
<dbReference type="HOGENOM" id="CLU_012062_16_9_4"/>
<evidence type="ECO:0000256" key="3">
    <source>
        <dbReference type="ARBA" id="ARBA00023110"/>
    </source>
</evidence>
<dbReference type="PRINTS" id="PR00153">
    <property type="entry name" value="CSAPPISMRASE"/>
</dbReference>
<dbReference type="InterPro" id="IPR024936">
    <property type="entry name" value="Cyclophilin-type_PPIase"/>
</dbReference>
<keyword evidence="3 5" id="KW-0697">Rotamase</keyword>
<name>M1L1U1_9PROT</name>
<dbReference type="RefSeq" id="WP_015396129.1">
    <property type="nucleotide sequence ID" value="NC_020294.1"/>
</dbReference>
<evidence type="ECO:0000256" key="1">
    <source>
        <dbReference type="ARBA" id="ARBA00002388"/>
    </source>
</evidence>
<organism evidence="7 8">
    <name type="scientific">Candidatus Kinetoplastidibacterium desouzai TCC079E</name>
    <dbReference type="NCBI Taxonomy" id="1208919"/>
    <lineage>
        <taxon>Bacteria</taxon>
        <taxon>Pseudomonadati</taxon>
        <taxon>Pseudomonadota</taxon>
        <taxon>Betaproteobacteria</taxon>
        <taxon>Candidatus Kinetoplastidibacterium</taxon>
    </lineage>
</organism>
<dbReference type="Pfam" id="PF00160">
    <property type="entry name" value="Pro_isomerase"/>
    <property type="match status" value="1"/>
</dbReference>